<accession>A0A1J8QA07</accession>
<sequence>MIMICPATKNPFLVMHSADVSLLFLTLLSTPSSISTPSFTAPITESKALANCISTPSITAPVESKAPICMSSNNAIFLMPPITNTKWMRPGPNKNREYFLMNALQFTDNLQTTLCSSLVKWSREGGHSARLQDVLDCLAKGHETGELADSHHHRVLSLQVICLEV</sequence>
<evidence type="ECO:0000313" key="2">
    <source>
        <dbReference type="EMBL" id="OJA17503.1"/>
    </source>
</evidence>
<reference evidence="2 3" key="1">
    <citation type="submission" date="2016-03" db="EMBL/GenBank/DDBJ databases">
        <title>Comparative genomics of the ectomycorrhizal sister species Rhizopogon vinicolor and Rhizopogon vesiculosus (Basidiomycota: Boletales) reveals a divergence of the mating type B locus.</title>
        <authorList>
            <person name="Mujic A.B."/>
            <person name="Kuo A."/>
            <person name="Tritt A."/>
            <person name="Lipzen A."/>
            <person name="Chen C."/>
            <person name="Johnson J."/>
            <person name="Sharma A."/>
            <person name="Barry K."/>
            <person name="Grigoriev I.V."/>
            <person name="Spatafora J.W."/>
        </authorList>
    </citation>
    <scope>NUCLEOTIDE SEQUENCE [LARGE SCALE GENOMIC DNA]</scope>
    <source>
        <strain evidence="2 3">AM-OR11-056</strain>
    </source>
</reference>
<protein>
    <submittedName>
        <fullName evidence="2">Uncharacterized protein</fullName>
    </submittedName>
</protein>
<evidence type="ECO:0000256" key="1">
    <source>
        <dbReference type="SAM" id="SignalP"/>
    </source>
</evidence>
<gene>
    <name evidence="2" type="ORF">AZE42_11882</name>
</gene>
<dbReference type="Proteomes" id="UP000183567">
    <property type="component" value="Unassembled WGS sequence"/>
</dbReference>
<dbReference type="AlphaFoldDB" id="A0A1J8QA07"/>
<name>A0A1J8QA07_9AGAM</name>
<keyword evidence="1" id="KW-0732">Signal</keyword>
<evidence type="ECO:0000313" key="3">
    <source>
        <dbReference type="Proteomes" id="UP000183567"/>
    </source>
</evidence>
<feature type="signal peptide" evidence="1">
    <location>
        <begin position="1"/>
        <end position="35"/>
    </location>
</feature>
<proteinExistence type="predicted"/>
<feature type="chain" id="PRO_5012634057" evidence="1">
    <location>
        <begin position="36"/>
        <end position="165"/>
    </location>
</feature>
<keyword evidence="3" id="KW-1185">Reference proteome</keyword>
<dbReference type="EMBL" id="LVVM01001980">
    <property type="protein sequence ID" value="OJA17503.1"/>
    <property type="molecule type" value="Genomic_DNA"/>
</dbReference>
<comment type="caution">
    <text evidence="2">The sequence shown here is derived from an EMBL/GenBank/DDBJ whole genome shotgun (WGS) entry which is preliminary data.</text>
</comment>
<organism evidence="2 3">
    <name type="scientific">Rhizopogon vesiculosus</name>
    <dbReference type="NCBI Taxonomy" id="180088"/>
    <lineage>
        <taxon>Eukaryota</taxon>
        <taxon>Fungi</taxon>
        <taxon>Dikarya</taxon>
        <taxon>Basidiomycota</taxon>
        <taxon>Agaricomycotina</taxon>
        <taxon>Agaricomycetes</taxon>
        <taxon>Agaricomycetidae</taxon>
        <taxon>Boletales</taxon>
        <taxon>Suillineae</taxon>
        <taxon>Rhizopogonaceae</taxon>
        <taxon>Rhizopogon</taxon>
    </lineage>
</organism>